<sequence length="263" mass="28764">MTSWLRAQLAPDAWSWLATQRERLEGGSASGREFNLAVSLVPRRLGKADLVLDGAALAEADRARPGWDPRGWSVDQAGRLVLLLAGGGTGRVFAERLRQLLVTADIAETIAFHRGLPLYPDPELVEPRAREGVRSAMQPVFEAVAHRNPYPAEYFVEDAWNQMVVKALFIGSTLAPIQGLDRRANQALARMLCDYARERRAAGRPVSPELWRCVGPHANDAALEDLAVALDSADPAERDAAAAALATCDRPRARALLERTMAR</sequence>
<gene>
    <name evidence="1" type="ORF">EXY23_23700</name>
</gene>
<dbReference type="Proteomes" id="UP000295023">
    <property type="component" value="Unassembled WGS sequence"/>
</dbReference>
<comment type="caution">
    <text evidence="1">The sequence shown here is derived from an EMBL/GenBank/DDBJ whole genome shotgun (WGS) entry which is preliminary data.</text>
</comment>
<dbReference type="AlphaFoldDB" id="A0A4R4D406"/>
<dbReference type="InterPro" id="IPR047715">
    <property type="entry name" value="EboA_dom"/>
</dbReference>
<proteinExistence type="predicted"/>
<protein>
    <recommendedName>
        <fullName evidence="3">HEAT repeat domain-containing protein</fullName>
    </recommendedName>
</protein>
<reference evidence="1 2" key="1">
    <citation type="submission" date="2019-03" db="EMBL/GenBank/DDBJ databases">
        <title>Paracraurococcus aquatilis NE82 genome sequence.</title>
        <authorList>
            <person name="Zhao Y."/>
            <person name="Du Z."/>
        </authorList>
    </citation>
    <scope>NUCLEOTIDE SEQUENCE [LARGE SCALE GENOMIC DNA]</scope>
    <source>
        <strain evidence="1 2">NE82</strain>
    </source>
</reference>
<evidence type="ECO:0000313" key="1">
    <source>
        <dbReference type="EMBL" id="TCZ54241.1"/>
    </source>
</evidence>
<dbReference type="EMBL" id="SKBM01000034">
    <property type="protein sequence ID" value="TCZ54241.1"/>
    <property type="molecule type" value="Genomic_DNA"/>
</dbReference>
<evidence type="ECO:0000313" key="2">
    <source>
        <dbReference type="Proteomes" id="UP000295023"/>
    </source>
</evidence>
<evidence type="ECO:0008006" key="3">
    <source>
        <dbReference type="Google" id="ProtNLM"/>
    </source>
</evidence>
<accession>A0A4R4D406</accession>
<keyword evidence="2" id="KW-1185">Reference proteome</keyword>
<organism evidence="1 2">
    <name type="scientific">Roseicella aquatilis</name>
    <dbReference type="NCBI Taxonomy" id="2527868"/>
    <lineage>
        <taxon>Bacteria</taxon>
        <taxon>Pseudomonadati</taxon>
        <taxon>Pseudomonadota</taxon>
        <taxon>Alphaproteobacteria</taxon>
        <taxon>Acetobacterales</taxon>
        <taxon>Roseomonadaceae</taxon>
        <taxon>Roseicella</taxon>
    </lineage>
</organism>
<dbReference type="NCBIfam" id="NF035938">
    <property type="entry name" value="EboA_domain"/>
    <property type="match status" value="1"/>
</dbReference>
<name>A0A4R4D406_9PROT</name>